<evidence type="ECO:0000313" key="2">
    <source>
        <dbReference type="Proteomes" id="UP000595140"/>
    </source>
</evidence>
<keyword evidence="2" id="KW-1185">Reference proteome</keyword>
<reference evidence="1 2" key="1">
    <citation type="submission" date="2018-04" db="EMBL/GenBank/DDBJ databases">
        <authorList>
            <person name="Vogel A."/>
        </authorList>
    </citation>
    <scope>NUCLEOTIDE SEQUENCE [LARGE SCALE GENOMIC DNA]</scope>
</reference>
<dbReference type="SUPFAM" id="SSF48150">
    <property type="entry name" value="DNA-glycosylase"/>
    <property type="match status" value="1"/>
</dbReference>
<dbReference type="GO" id="GO:0051539">
    <property type="term" value="F:4 iron, 4 sulfur cluster binding"/>
    <property type="evidence" value="ECO:0007669"/>
    <property type="project" value="InterPro"/>
</dbReference>
<evidence type="ECO:0000313" key="1">
    <source>
        <dbReference type="EMBL" id="VFQ73587.1"/>
    </source>
</evidence>
<dbReference type="SMART" id="SM00525">
    <property type="entry name" value="FES"/>
    <property type="match status" value="1"/>
</dbReference>
<name>A0A484LAZ0_9ASTE</name>
<dbReference type="InterPro" id="IPR023170">
    <property type="entry name" value="HhH_base_excis_C"/>
</dbReference>
<dbReference type="GO" id="GO:0141166">
    <property type="term" value="P:chromosomal 5-methylcytosine DNA demethylation pathway"/>
    <property type="evidence" value="ECO:0007669"/>
    <property type="project" value="InterPro"/>
</dbReference>
<dbReference type="PANTHER" id="PTHR46213">
    <property type="entry name" value="TRANSCRIPTIONAL ACTIVATOR DEMETER"/>
    <property type="match status" value="1"/>
</dbReference>
<dbReference type="InterPro" id="IPR003651">
    <property type="entry name" value="Endonuclease3_FeS-loop_motif"/>
</dbReference>
<dbReference type="InterPro" id="IPR011257">
    <property type="entry name" value="DNA_glycosylase"/>
</dbReference>
<dbReference type="PANTHER" id="PTHR46213:SF13">
    <property type="entry name" value="DEMETER-LIKE PROTEIN 2-RELATED"/>
    <property type="match status" value="1"/>
</dbReference>
<proteinExistence type="predicted"/>
<sequence>MDAIQKYLWPRLCTLDNNILYVLHYQLITFGKSTTIICTKKNPNCNACPLRAECRHFASAFASSRLRLRGAGERSVVVSQNEVRDIEDFPYGCGDKGTKCYTQTRATAIEILPP</sequence>
<protein>
    <recommendedName>
        <fullName evidence="3">HhH-GPD domain-containing protein</fullName>
    </recommendedName>
</protein>
<feature type="non-terminal residue" evidence="1">
    <location>
        <position position="114"/>
    </location>
</feature>
<dbReference type="GO" id="GO:0035514">
    <property type="term" value="F:DNA demethylase activity"/>
    <property type="evidence" value="ECO:0007669"/>
    <property type="project" value="InterPro"/>
</dbReference>
<dbReference type="GO" id="GO:0006281">
    <property type="term" value="P:DNA repair"/>
    <property type="evidence" value="ECO:0007669"/>
    <property type="project" value="InterPro"/>
</dbReference>
<dbReference type="AlphaFoldDB" id="A0A484LAZ0"/>
<gene>
    <name evidence="1" type="ORF">CCAM_LOCUS15363</name>
</gene>
<dbReference type="GO" id="GO:0019104">
    <property type="term" value="F:DNA N-glycosylase activity"/>
    <property type="evidence" value="ECO:0007669"/>
    <property type="project" value="InterPro"/>
</dbReference>
<dbReference type="Gene3D" id="1.10.1670.10">
    <property type="entry name" value="Helix-hairpin-Helix base-excision DNA repair enzymes (C-terminal)"/>
    <property type="match status" value="1"/>
</dbReference>
<dbReference type="InterPro" id="IPR044811">
    <property type="entry name" value="DME/ROS1"/>
</dbReference>
<accession>A0A484LAZ0</accession>
<dbReference type="Proteomes" id="UP000595140">
    <property type="component" value="Unassembled WGS sequence"/>
</dbReference>
<evidence type="ECO:0008006" key="3">
    <source>
        <dbReference type="Google" id="ProtNLM"/>
    </source>
</evidence>
<dbReference type="OrthoDB" id="1735063at2759"/>
<organism evidence="1 2">
    <name type="scientific">Cuscuta campestris</name>
    <dbReference type="NCBI Taxonomy" id="132261"/>
    <lineage>
        <taxon>Eukaryota</taxon>
        <taxon>Viridiplantae</taxon>
        <taxon>Streptophyta</taxon>
        <taxon>Embryophyta</taxon>
        <taxon>Tracheophyta</taxon>
        <taxon>Spermatophyta</taxon>
        <taxon>Magnoliopsida</taxon>
        <taxon>eudicotyledons</taxon>
        <taxon>Gunneridae</taxon>
        <taxon>Pentapetalae</taxon>
        <taxon>asterids</taxon>
        <taxon>lamiids</taxon>
        <taxon>Solanales</taxon>
        <taxon>Convolvulaceae</taxon>
        <taxon>Cuscuteae</taxon>
        <taxon>Cuscuta</taxon>
        <taxon>Cuscuta subgen. Grammica</taxon>
        <taxon>Cuscuta sect. Cleistogrammica</taxon>
    </lineage>
</organism>
<dbReference type="EMBL" id="OOIL02001221">
    <property type="protein sequence ID" value="VFQ73587.1"/>
    <property type="molecule type" value="Genomic_DNA"/>
</dbReference>